<organism evidence="3 4">
    <name type="scientific">Seminavis robusta</name>
    <dbReference type="NCBI Taxonomy" id="568900"/>
    <lineage>
        <taxon>Eukaryota</taxon>
        <taxon>Sar</taxon>
        <taxon>Stramenopiles</taxon>
        <taxon>Ochrophyta</taxon>
        <taxon>Bacillariophyta</taxon>
        <taxon>Bacillariophyceae</taxon>
        <taxon>Bacillariophycidae</taxon>
        <taxon>Naviculales</taxon>
        <taxon>Naviculaceae</taxon>
        <taxon>Seminavis</taxon>
    </lineage>
</organism>
<keyword evidence="4" id="KW-1185">Reference proteome</keyword>
<dbReference type="OrthoDB" id="439127at2759"/>
<dbReference type="SMART" id="SM00228">
    <property type="entry name" value="PDZ"/>
    <property type="match status" value="1"/>
</dbReference>
<dbReference type="EMBL" id="CAICTM010000465">
    <property type="protein sequence ID" value="CAB9511078.1"/>
    <property type="molecule type" value="Genomic_DNA"/>
</dbReference>
<keyword evidence="1" id="KW-0732">Signal</keyword>
<evidence type="ECO:0000313" key="3">
    <source>
        <dbReference type="EMBL" id="CAB9511078.1"/>
    </source>
</evidence>
<dbReference type="Gene3D" id="2.30.42.10">
    <property type="match status" value="1"/>
</dbReference>
<evidence type="ECO:0000313" key="4">
    <source>
        <dbReference type="Proteomes" id="UP001153069"/>
    </source>
</evidence>
<evidence type="ECO:0000256" key="1">
    <source>
        <dbReference type="SAM" id="SignalP"/>
    </source>
</evidence>
<sequence length="208" mass="22098">MRTTRAITSVTLLGVASGFTSQPAFSRQSTELQMGLFDGVKDAFSAPALERSTLDSERETPIDRWMGWSVARQDEAATEEAAAAVPSDFVDSMDESNYVAVELTKPMGIVFEENDDDFGGIFVQSIKEGGAADTNGVLMEGDQLVSVGTKPVHGMPFDDALGTIVDATGETVKLVLFRGAAKQFYGPTGASKEWLAGFVEKGGVDVLA</sequence>
<dbReference type="PROSITE" id="PS50106">
    <property type="entry name" value="PDZ"/>
    <property type="match status" value="1"/>
</dbReference>
<dbReference type="InterPro" id="IPR001478">
    <property type="entry name" value="PDZ"/>
</dbReference>
<feature type="chain" id="PRO_5040201924" description="PDZ domain-containing protein" evidence="1">
    <location>
        <begin position="19"/>
        <end position="208"/>
    </location>
</feature>
<dbReference type="CDD" id="cd00136">
    <property type="entry name" value="PDZ_canonical"/>
    <property type="match status" value="1"/>
</dbReference>
<comment type="caution">
    <text evidence="3">The sequence shown here is derived from an EMBL/GenBank/DDBJ whole genome shotgun (WGS) entry which is preliminary data.</text>
</comment>
<proteinExistence type="predicted"/>
<gene>
    <name evidence="3" type="ORF">SEMRO_466_G148880.1</name>
</gene>
<dbReference type="SUPFAM" id="SSF50156">
    <property type="entry name" value="PDZ domain-like"/>
    <property type="match status" value="1"/>
</dbReference>
<evidence type="ECO:0000259" key="2">
    <source>
        <dbReference type="PROSITE" id="PS50106"/>
    </source>
</evidence>
<name>A0A9N8HHV8_9STRA</name>
<dbReference type="Proteomes" id="UP001153069">
    <property type="component" value="Unassembled WGS sequence"/>
</dbReference>
<dbReference type="Pfam" id="PF00595">
    <property type="entry name" value="PDZ"/>
    <property type="match status" value="1"/>
</dbReference>
<protein>
    <recommendedName>
        <fullName evidence="2">PDZ domain-containing protein</fullName>
    </recommendedName>
</protein>
<dbReference type="AlphaFoldDB" id="A0A9N8HHV8"/>
<accession>A0A9N8HHV8</accession>
<reference evidence="3" key="1">
    <citation type="submission" date="2020-06" db="EMBL/GenBank/DDBJ databases">
        <authorList>
            <consortium name="Plant Systems Biology data submission"/>
        </authorList>
    </citation>
    <scope>NUCLEOTIDE SEQUENCE</scope>
    <source>
        <strain evidence="3">D6</strain>
    </source>
</reference>
<dbReference type="InterPro" id="IPR036034">
    <property type="entry name" value="PDZ_sf"/>
</dbReference>
<feature type="signal peptide" evidence="1">
    <location>
        <begin position="1"/>
        <end position="18"/>
    </location>
</feature>
<feature type="domain" description="PDZ" evidence="2">
    <location>
        <begin position="107"/>
        <end position="179"/>
    </location>
</feature>